<dbReference type="InterPro" id="IPR017972">
    <property type="entry name" value="Cyt_P450_CS"/>
</dbReference>
<dbReference type="InterPro" id="IPR002401">
    <property type="entry name" value="Cyt_P450_E_grp-I"/>
</dbReference>
<evidence type="ECO:0000256" key="6">
    <source>
        <dbReference type="ARBA" id="ARBA00023033"/>
    </source>
</evidence>
<keyword evidence="9" id="KW-1185">Reference proteome</keyword>
<evidence type="ECO:0000256" key="3">
    <source>
        <dbReference type="ARBA" id="ARBA00022723"/>
    </source>
</evidence>
<keyword evidence="6 7" id="KW-0503">Monooxygenase</keyword>
<dbReference type="Pfam" id="PF00067">
    <property type="entry name" value="p450"/>
    <property type="match status" value="1"/>
</dbReference>
<accession>A0ABS5AKE1</accession>
<dbReference type="RefSeq" id="WP_209707316.1">
    <property type="nucleotide sequence ID" value="NZ_JAGIOO010000001.1"/>
</dbReference>
<comment type="similarity">
    <text evidence="1 7">Belongs to the cytochrome P450 family.</text>
</comment>
<evidence type="ECO:0000256" key="7">
    <source>
        <dbReference type="RuleBase" id="RU000461"/>
    </source>
</evidence>
<reference evidence="8 9" key="1">
    <citation type="submission" date="2021-03" db="EMBL/GenBank/DDBJ databases">
        <title>Sequencing the genomes of 1000 actinobacteria strains.</title>
        <authorList>
            <person name="Klenk H.-P."/>
        </authorList>
    </citation>
    <scope>NUCLEOTIDE SEQUENCE [LARGE SCALE GENOMIC DNA]</scope>
    <source>
        <strain evidence="8 9">DSM 44580</strain>
    </source>
</reference>
<dbReference type="PANTHER" id="PTHR24291">
    <property type="entry name" value="CYTOCHROME P450 FAMILY 4"/>
    <property type="match status" value="1"/>
</dbReference>
<dbReference type="Gene3D" id="1.10.630.10">
    <property type="entry name" value="Cytochrome P450"/>
    <property type="match status" value="1"/>
</dbReference>
<dbReference type="PRINTS" id="PR00385">
    <property type="entry name" value="P450"/>
</dbReference>
<organism evidence="8 9">
    <name type="scientific">Crossiella equi</name>
    <dbReference type="NCBI Taxonomy" id="130796"/>
    <lineage>
        <taxon>Bacteria</taxon>
        <taxon>Bacillati</taxon>
        <taxon>Actinomycetota</taxon>
        <taxon>Actinomycetes</taxon>
        <taxon>Pseudonocardiales</taxon>
        <taxon>Pseudonocardiaceae</taxon>
        <taxon>Crossiella</taxon>
    </lineage>
</organism>
<dbReference type="InterPro" id="IPR050196">
    <property type="entry name" value="Cytochrome_P450_Monoox"/>
</dbReference>
<keyword evidence="3 7" id="KW-0479">Metal-binding</keyword>
<dbReference type="InterPro" id="IPR036396">
    <property type="entry name" value="Cyt_P450_sf"/>
</dbReference>
<evidence type="ECO:0000256" key="1">
    <source>
        <dbReference type="ARBA" id="ARBA00010617"/>
    </source>
</evidence>
<dbReference type="PRINTS" id="PR00463">
    <property type="entry name" value="EP450I"/>
</dbReference>
<keyword evidence="5 7" id="KW-0408">Iron</keyword>
<evidence type="ECO:0000256" key="2">
    <source>
        <dbReference type="ARBA" id="ARBA00022617"/>
    </source>
</evidence>
<evidence type="ECO:0000313" key="9">
    <source>
        <dbReference type="Proteomes" id="UP001519363"/>
    </source>
</evidence>
<evidence type="ECO:0000256" key="5">
    <source>
        <dbReference type="ARBA" id="ARBA00023004"/>
    </source>
</evidence>
<dbReference type="EMBL" id="JAGIOO010000001">
    <property type="protein sequence ID" value="MBP2476679.1"/>
    <property type="molecule type" value="Genomic_DNA"/>
</dbReference>
<dbReference type="InterPro" id="IPR001128">
    <property type="entry name" value="Cyt_P450"/>
</dbReference>
<dbReference type="PROSITE" id="PS00086">
    <property type="entry name" value="CYTOCHROME_P450"/>
    <property type="match status" value="1"/>
</dbReference>
<protein>
    <submittedName>
        <fullName evidence="8">Cytochrome P450</fullName>
    </submittedName>
</protein>
<keyword evidence="4 7" id="KW-0560">Oxidoreductase</keyword>
<keyword evidence="2 7" id="KW-0349">Heme</keyword>
<dbReference type="SUPFAM" id="SSF48264">
    <property type="entry name" value="Cytochrome P450"/>
    <property type="match status" value="1"/>
</dbReference>
<sequence>MPSVPTAPGRLPLLGHLPRLARDPLDFLARQRALGDLVRVYLGPRPVHVVYSPDLVRRVLATDAAKFQRGKVFRTARALLGDGLATADDPVHRHQRRVVRPAFQRERITAYAEVMREQAELVSGSWRPGRVVHAEREMAELALTTTARALFRTGLGQAAVAEVHRSLTPVLNGVTGRALLPDPLGALPTPGNRRFRDSLHRLVSIVDDMVARYRASGTDHGDLLSTLVATHHSDAEVRAQVLNLLMAGTETTATTLTWALYQLAASPEATARLSAELAAELGERPVTAADLPRLGYLDRVLTEVLRLRTPVWLLMRTTVAPVRLAGAELPPGTEVLVVPPVLHRDPALYPAPLAFHPDRWLAPEADTWRRTRLFAFGAGAHHCVGDGFARTEMAIALATIHRRWHVRLAPGARVRERTRAFLKPTGVSLLVDPR</sequence>
<dbReference type="PANTHER" id="PTHR24291:SF50">
    <property type="entry name" value="BIFUNCTIONAL ALBAFLAVENONE MONOOXYGENASE_TERPENE SYNTHASE"/>
    <property type="match status" value="1"/>
</dbReference>
<proteinExistence type="inferred from homology"/>
<comment type="caution">
    <text evidence="8">The sequence shown here is derived from an EMBL/GenBank/DDBJ whole genome shotgun (WGS) entry which is preliminary data.</text>
</comment>
<name>A0ABS5AKE1_9PSEU</name>
<evidence type="ECO:0000256" key="4">
    <source>
        <dbReference type="ARBA" id="ARBA00023002"/>
    </source>
</evidence>
<gene>
    <name evidence="8" type="ORF">JOF53_005551</name>
</gene>
<dbReference type="Proteomes" id="UP001519363">
    <property type="component" value="Unassembled WGS sequence"/>
</dbReference>
<evidence type="ECO:0000313" key="8">
    <source>
        <dbReference type="EMBL" id="MBP2476679.1"/>
    </source>
</evidence>